<dbReference type="EMBL" id="CP009805">
    <property type="protein sequence ID" value="ATZ45501.1"/>
    <property type="molecule type" value="Genomic_DNA"/>
</dbReference>
<proteinExistence type="predicted"/>
<dbReference type="RefSeq" id="XP_024546099.1">
    <property type="nucleotide sequence ID" value="XM_024690331.1"/>
</dbReference>
<evidence type="ECO:0000313" key="1">
    <source>
        <dbReference type="EMBL" id="ATZ45501.1"/>
    </source>
</evidence>
<keyword evidence="2" id="KW-1185">Reference proteome</keyword>
<reference evidence="1 2" key="1">
    <citation type="journal article" date="2011" name="PLoS Genet.">
        <title>Genomic analysis of the necrotrophic fungal pathogens Sclerotinia sclerotiorum and Botrytis cinerea.</title>
        <authorList>
            <person name="Amselem J."/>
            <person name="Cuomo C.A."/>
            <person name="van Kan J.A."/>
            <person name="Viaud M."/>
            <person name="Benito E.P."/>
            <person name="Couloux A."/>
            <person name="Coutinho P.M."/>
            <person name="de Vries R.P."/>
            <person name="Dyer P.S."/>
            <person name="Fillinger S."/>
            <person name="Fournier E."/>
            <person name="Gout L."/>
            <person name="Hahn M."/>
            <person name="Kohn L."/>
            <person name="Lapalu N."/>
            <person name="Plummer K.M."/>
            <person name="Pradier J.M."/>
            <person name="Quevillon E."/>
            <person name="Sharon A."/>
            <person name="Simon A."/>
            <person name="ten Have A."/>
            <person name="Tudzynski B."/>
            <person name="Tudzynski P."/>
            <person name="Wincker P."/>
            <person name="Andrew M."/>
            <person name="Anthouard V."/>
            <person name="Beever R.E."/>
            <person name="Beffa R."/>
            <person name="Benoit I."/>
            <person name="Bouzid O."/>
            <person name="Brault B."/>
            <person name="Chen Z."/>
            <person name="Choquer M."/>
            <person name="Collemare J."/>
            <person name="Cotton P."/>
            <person name="Danchin E.G."/>
            <person name="Da Silva C."/>
            <person name="Gautier A."/>
            <person name="Giraud C."/>
            <person name="Giraud T."/>
            <person name="Gonzalez C."/>
            <person name="Grossetete S."/>
            <person name="Guldener U."/>
            <person name="Henrissat B."/>
            <person name="Howlett B.J."/>
            <person name="Kodira C."/>
            <person name="Kretschmer M."/>
            <person name="Lappartient A."/>
            <person name="Leroch M."/>
            <person name="Levis C."/>
            <person name="Mauceli E."/>
            <person name="Neuveglise C."/>
            <person name="Oeser B."/>
            <person name="Pearson M."/>
            <person name="Poulain J."/>
            <person name="Poussereau N."/>
            <person name="Quesneville H."/>
            <person name="Rascle C."/>
            <person name="Schumacher J."/>
            <person name="Segurens B."/>
            <person name="Sexton A."/>
            <person name="Silva E."/>
            <person name="Sirven C."/>
            <person name="Soanes D.M."/>
            <person name="Talbot N.J."/>
            <person name="Templeton M."/>
            <person name="Yandava C."/>
            <person name="Yarden O."/>
            <person name="Zeng Q."/>
            <person name="Rollins J.A."/>
            <person name="Lebrun M.H."/>
            <person name="Dickman M."/>
        </authorList>
    </citation>
    <scope>NUCLEOTIDE SEQUENCE [LARGE SCALE GENOMIC DNA]</scope>
    <source>
        <strain evidence="1 2">B05.10</strain>
    </source>
</reference>
<sequence length="134" mass="15711">MQLWDVPEILQVLLVSFSRLRSSPILRYQNVMQLGHQQYHLSSALQVDDDYAPCEEGMRQYAIQFAEEYRLFWKRHRTFQLKGRMAPYCPRESRAFSITFRFLYPEPKSLEIHPASAGHSSITTRLVGSECLNV</sequence>
<gene>
    <name evidence="1" type="ORF">BCIN_01g02710</name>
</gene>
<dbReference type="Proteomes" id="UP000001798">
    <property type="component" value="Chromosome 1"/>
</dbReference>
<name>A0A384J4R9_BOTFB</name>
<reference evidence="1 2" key="3">
    <citation type="journal article" date="2017" name="Mol. Plant Pathol.">
        <title>A gapless genome sequence of the fungus Botrytis cinerea.</title>
        <authorList>
            <person name="Van Kan J.A."/>
            <person name="Stassen J.H."/>
            <person name="Mosbach A."/>
            <person name="Van Der Lee T.A."/>
            <person name="Faino L."/>
            <person name="Farmer A.D."/>
            <person name="Papasotiriou D.G."/>
            <person name="Zhou S."/>
            <person name="Seidl M.F."/>
            <person name="Cottam E."/>
            <person name="Edel D."/>
            <person name="Hahn M."/>
            <person name="Schwartz D.C."/>
            <person name="Dietrich R.A."/>
            <person name="Widdison S."/>
            <person name="Scalliet G."/>
        </authorList>
    </citation>
    <scope>NUCLEOTIDE SEQUENCE [LARGE SCALE GENOMIC DNA]</scope>
    <source>
        <strain evidence="1 2">B05.10</strain>
    </source>
</reference>
<dbReference type="KEGG" id="bfu:BCIN_01g02710"/>
<dbReference type="VEuPathDB" id="FungiDB:Bcin01g02710"/>
<dbReference type="GeneID" id="36393788"/>
<evidence type="ECO:0000313" key="2">
    <source>
        <dbReference type="Proteomes" id="UP000001798"/>
    </source>
</evidence>
<reference evidence="1 2" key="2">
    <citation type="journal article" date="2012" name="Eukaryot. Cell">
        <title>Genome update of Botrytis cinerea strains B05.10 and T4.</title>
        <authorList>
            <person name="Staats M."/>
            <person name="van Kan J.A."/>
        </authorList>
    </citation>
    <scope>NUCLEOTIDE SEQUENCE [LARGE SCALE GENOMIC DNA]</scope>
    <source>
        <strain evidence="1 2">B05.10</strain>
    </source>
</reference>
<protein>
    <submittedName>
        <fullName evidence="1">Uncharacterized protein</fullName>
    </submittedName>
</protein>
<dbReference type="AlphaFoldDB" id="A0A384J4R9"/>
<organism evidence="1 2">
    <name type="scientific">Botryotinia fuckeliana (strain B05.10)</name>
    <name type="common">Noble rot fungus</name>
    <name type="synonym">Botrytis cinerea</name>
    <dbReference type="NCBI Taxonomy" id="332648"/>
    <lineage>
        <taxon>Eukaryota</taxon>
        <taxon>Fungi</taxon>
        <taxon>Dikarya</taxon>
        <taxon>Ascomycota</taxon>
        <taxon>Pezizomycotina</taxon>
        <taxon>Leotiomycetes</taxon>
        <taxon>Helotiales</taxon>
        <taxon>Sclerotiniaceae</taxon>
        <taxon>Botrytis</taxon>
    </lineage>
</organism>
<accession>A0A384J4R9</accession>